<evidence type="ECO:0000256" key="2">
    <source>
        <dbReference type="SAM" id="Phobius"/>
    </source>
</evidence>
<dbReference type="InterPro" id="IPR006668">
    <property type="entry name" value="Mg_transptr_MgtE_intracell_dom"/>
</dbReference>
<dbReference type="EMBL" id="JAGGKP010000001">
    <property type="protein sequence ID" value="MBP1936423.1"/>
    <property type="molecule type" value="Genomic_DNA"/>
</dbReference>
<protein>
    <submittedName>
        <fullName evidence="4">Flagellar motility protein MotE (MotC chaperone)</fullName>
    </submittedName>
</protein>
<evidence type="ECO:0000313" key="5">
    <source>
        <dbReference type="Proteomes" id="UP001519273"/>
    </source>
</evidence>
<evidence type="ECO:0000259" key="3">
    <source>
        <dbReference type="Pfam" id="PF03448"/>
    </source>
</evidence>
<dbReference type="SUPFAM" id="SSF158791">
    <property type="entry name" value="MgtE N-terminal domain-like"/>
    <property type="match status" value="1"/>
</dbReference>
<keyword evidence="2" id="KW-0812">Transmembrane</keyword>
<keyword evidence="5" id="KW-1185">Reference proteome</keyword>
<name>A0ABS4H1L5_9BACL</name>
<organism evidence="4 5">
    <name type="scientific">Paenibacillus sediminis</name>
    <dbReference type="NCBI Taxonomy" id="664909"/>
    <lineage>
        <taxon>Bacteria</taxon>
        <taxon>Bacillati</taxon>
        <taxon>Bacillota</taxon>
        <taxon>Bacilli</taxon>
        <taxon>Bacillales</taxon>
        <taxon>Paenibacillaceae</taxon>
        <taxon>Paenibacillus</taxon>
    </lineage>
</organism>
<accession>A0ABS4H1L5</accession>
<keyword evidence="4" id="KW-0282">Flagellum</keyword>
<keyword evidence="2" id="KW-0472">Membrane</keyword>
<reference evidence="4 5" key="1">
    <citation type="submission" date="2021-03" db="EMBL/GenBank/DDBJ databases">
        <title>Genomic Encyclopedia of Type Strains, Phase IV (KMG-IV): sequencing the most valuable type-strain genomes for metagenomic binning, comparative biology and taxonomic classification.</title>
        <authorList>
            <person name="Goeker M."/>
        </authorList>
    </citation>
    <scope>NUCLEOTIDE SEQUENCE [LARGE SCALE GENOMIC DNA]</scope>
    <source>
        <strain evidence="4 5">DSM 23491</strain>
    </source>
</reference>
<comment type="caution">
    <text evidence="4">The sequence shown here is derived from an EMBL/GenBank/DDBJ whole genome shotgun (WGS) entry which is preliminary data.</text>
</comment>
<gene>
    <name evidence="4" type="ORF">J2Z20_001284</name>
</gene>
<keyword evidence="4" id="KW-0966">Cell projection</keyword>
<sequence>MARADLGKEIEESGGKFEKFLFFVTPIIFTVVLLGVLLTLFNVDIRNGLLDMANKIPVVKNFVPDSKDKKGQKAVNQTESKQSDKDTIKNLQAKIAEQDQQLKEAKQASTNQESELAKLKTENESLKQQMNGATDTNVDPYQEQVKQLAKMYADMQPSKAAPILESLTMDELVQILSAMKNDERIGILEKMNPDIAAAATMKLKDAKTSDNLAIAALQSELKKKQTSSNSVKPTQALDQAQLSQTFAGMAPENAAAILLQTYKMNSEKALVILSSMDDATRGKVLEEISKNDAATAAQLVNKLMGTK</sequence>
<evidence type="ECO:0000313" key="4">
    <source>
        <dbReference type="EMBL" id="MBP1936423.1"/>
    </source>
</evidence>
<feature type="region of interest" description="Disordered" evidence="1">
    <location>
        <begin position="67"/>
        <end position="86"/>
    </location>
</feature>
<proteinExistence type="predicted"/>
<dbReference type="Proteomes" id="UP001519273">
    <property type="component" value="Unassembled WGS sequence"/>
</dbReference>
<feature type="domain" description="Magnesium transporter MgtE intracellular" evidence="3">
    <location>
        <begin position="149"/>
        <end position="203"/>
    </location>
</feature>
<keyword evidence="4" id="KW-0969">Cilium</keyword>
<evidence type="ECO:0000256" key="1">
    <source>
        <dbReference type="SAM" id="MobiDB-lite"/>
    </source>
</evidence>
<feature type="transmembrane region" description="Helical" evidence="2">
    <location>
        <begin position="20"/>
        <end position="43"/>
    </location>
</feature>
<dbReference type="Pfam" id="PF03448">
    <property type="entry name" value="MgtE_N"/>
    <property type="match status" value="1"/>
</dbReference>
<keyword evidence="2" id="KW-1133">Transmembrane helix</keyword>
<dbReference type="RefSeq" id="WP_209846684.1">
    <property type="nucleotide sequence ID" value="NZ_CBCRVE010000002.1"/>
</dbReference>